<gene>
    <name evidence="1" type="ORF">GPUH_LOCUS1883</name>
</gene>
<organism evidence="3">
    <name type="scientific">Gongylonema pulchrum</name>
    <dbReference type="NCBI Taxonomy" id="637853"/>
    <lineage>
        <taxon>Eukaryota</taxon>
        <taxon>Metazoa</taxon>
        <taxon>Ecdysozoa</taxon>
        <taxon>Nematoda</taxon>
        <taxon>Chromadorea</taxon>
        <taxon>Rhabditida</taxon>
        <taxon>Spirurina</taxon>
        <taxon>Spiruromorpha</taxon>
        <taxon>Spiruroidea</taxon>
        <taxon>Gongylonematidae</taxon>
        <taxon>Gongylonema</taxon>
    </lineage>
</organism>
<dbReference type="WBParaSite" id="GPUH_0000188901-mRNA-1">
    <property type="protein sequence ID" value="GPUH_0000188901-mRNA-1"/>
    <property type="gene ID" value="GPUH_0000188901"/>
</dbReference>
<evidence type="ECO:0000313" key="2">
    <source>
        <dbReference type="Proteomes" id="UP000271098"/>
    </source>
</evidence>
<name>A0A183CZJ3_9BILA</name>
<dbReference type="AlphaFoldDB" id="A0A183CZJ3"/>
<accession>A0A183CZJ3</accession>
<keyword evidence="2" id="KW-1185">Reference proteome</keyword>
<reference evidence="1 2" key="2">
    <citation type="submission" date="2018-11" db="EMBL/GenBank/DDBJ databases">
        <authorList>
            <consortium name="Pathogen Informatics"/>
        </authorList>
    </citation>
    <scope>NUCLEOTIDE SEQUENCE [LARGE SCALE GENOMIC DNA]</scope>
</reference>
<reference evidence="3" key="1">
    <citation type="submission" date="2016-06" db="UniProtKB">
        <authorList>
            <consortium name="WormBaseParasite"/>
        </authorList>
    </citation>
    <scope>IDENTIFICATION</scope>
</reference>
<sequence length="69" mass="7353">MTSSVTSGLSPPTATRAVDLHEGVDHHECIDLLLPAQTTNNLVISSTQAEMPHQVHLFITFIPGTFVAG</sequence>
<dbReference type="OrthoDB" id="5836952at2759"/>
<dbReference type="EMBL" id="UYRT01002526">
    <property type="protein sequence ID" value="VDK31152.1"/>
    <property type="molecule type" value="Genomic_DNA"/>
</dbReference>
<proteinExistence type="predicted"/>
<dbReference type="Proteomes" id="UP000271098">
    <property type="component" value="Unassembled WGS sequence"/>
</dbReference>
<evidence type="ECO:0000313" key="1">
    <source>
        <dbReference type="EMBL" id="VDK31152.1"/>
    </source>
</evidence>
<protein>
    <submittedName>
        <fullName evidence="1 3">Uncharacterized protein</fullName>
    </submittedName>
</protein>
<evidence type="ECO:0000313" key="3">
    <source>
        <dbReference type="WBParaSite" id="GPUH_0000188901-mRNA-1"/>
    </source>
</evidence>